<reference evidence="1" key="1">
    <citation type="journal article" date="2014" name="Front. Microbiol.">
        <title>High frequency of phylogenetically diverse reductive dehalogenase-homologous genes in deep subseafloor sedimentary metagenomes.</title>
        <authorList>
            <person name="Kawai M."/>
            <person name="Futagami T."/>
            <person name="Toyoda A."/>
            <person name="Takaki Y."/>
            <person name="Nishi S."/>
            <person name="Hori S."/>
            <person name="Arai W."/>
            <person name="Tsubouchi T."/>
            <person name="Morono Y."/>
            <person name="Uchiyama I."/>
            <person name="Ito T."/>
            <person name="Fujiyama A."/>
            <person name="Inagaki F."/>
            <person name="Takami H."/>
        </authorList>
    </citation>
    <scope>NUCLEOTIDE SEQUENCE</scope>
    <source>
        <strain evidence="1">Expedition CK06-06</strain>
    </source>
</reference>
<protein>
    <recommendedName>
        <fullName evidence="2">IMP dehydrogenase/GMP reductase domain-containing protein</fullName>
    </recommendedName>
</protein>
<evidence type="ECO:0000313" key="1">
    <source>
        <dbReference type="EMBL" id="GAH12985.1"/>
    </source>
</evidence>
<dbReference type="AlphaFoldDB" id="X1DXU3"/>
<feature type="non-terminal residue" evidence="1">
    <location>
        <position position="104"/>
    </location>
</feature>
<evidence type="ECO:0008006" key="2">
    <source>
        <dbReference type="Google" id="ProtNLM"/>
    </source>
</evidence>
<sequence>MKFDELKFDFDDIKIVPKPFTEISSRKKVDVCHYKPITLPIIAAPMDTVVDLTNINFFIDNKIGVALPRTVKKYQFDLPENKNLFKYNGLDQMIFVSYGLTEMK</sequence>
<organism evidence="1">
    <name type="scientific">marine sediment metagenome</name>
    <dbReference type="NCBI Taxonomy" id="412755"/>
    <lineage>
        <taxon>unclassified sequences</taxon>
        <taxon>metagenomes</taxon>
        <taxon>ecological metagenomes</taxon>
    </lineage>
</organism>
<name>X1DXU3_9ZZZZ</name>
<dbReference type="EMBL" id="BART01032627">
    <property type="protein sequence ID" value="GAH12985.1"/>
    <property type="molecule type" value="Genomic_DNA"/>
</dbReference>
<accession>X1DXU3</accession>
<comment type="caution">
    <text evidence="1">The sequence shown here is derived from an EMBL/GenBank/DDBJ whole genome shotgun (WGS) entry which is preliminary data.</text>
</comment>
<proteinExistence type="predicted"/>
<gene>
    <name evidence="1" type="ORF">S01H4_56328</name>
</gene>
<dbReference type="SUPFAM" id="SSF51412">
    <property type="entry name" value="Inosine monophosphate dehydrogenase (IMPDH)"/>
    <property type="match status" value="1"/>
</dbReference>